<proteinExistence type="predicted"/>
<protein>
    <submittedName>
        <fullName evidence="2">Poly-beta-1,6 N-acetyl-D-glucosamine export porin PgaA</fullName>
    </submittedName>
</protein>
<sequence length="805" mass="91870">MKSLSHVFKTVLLVGVSTSVVQVAYAQNSSIDTERENIIIFSRQGEAQLNQAIPKLEALFKRTNDIKVRDDLITLYLRTNQSAKALSLCESCAPAQFSQNELENLGKAARNEKQYDRAVAFYSQLQKQFPDNPNGWLGGALASTETKNYTAAKNALNVYKKRFGQDNAYLDAESYLLDFTEPDMAKLGRWQRQLEQNPKNITLMRELYRLASKYNLQPLQEKLQKAYPDQFNQKDMMWFEHGKTITSSKNATTPTQQEKSFEELTALLAKINPEHPLYQQALQDRFVMGVRLNKFDEIEDDFNTLQTQPNVPAYLEEAFGDYWAAKGSPHKALAIYQAIEQQALNNKLAVNDGLLHKLSLTASDAGKFELAQQYLERMNSNIYINDYTRTSKILNPGYDSRYFGLARLALWRGNRKLAQQLIDDRLFNKTPGDPWVMLQKAELERNRGNYDDAKLWAEKAGYFLSKNDQQEARNNLAETALSQNDLPTVSKTIDAMNEEQRQSAQSLINHYEQARSGKIVGSIGLQHRTSPISYSNESSQDYAIYTPKTANGHDLYVHYLETRSPYDKESLISRRIGVGTELNFYPLQVKMESGKGIKLNDKAYFSTEANYTLNQHWSFNLDANINGSGTPVKAINKGVYTKDIGFSTTYSYSDIFQAGLGGGVMKFNDGNLRKEANFWLNLNTFKHDRWALTNNFRIDYSKNKTIDSAEYYNPSKATSLEFGADLSYYQPLNYGLVLNHHLKASVGAYKQAELNQEKMWSISYGHQWRVGKKFGVSYEIGRKKNIYDGSAEFNNFGNLNFSIYY</sequence>
<dbReference type="InterPro" id="IPR011990">
    <property type="entry name" value="TPR-like_helical_dom_sf"/>
</dbReference>
<gene>
    <name evidence="2" type="primary">pgaA</name>
    <name evidence="2" type="ORF">INP94_01845</name>
</gene>
<dbReference type="RefSeq" id="WP_178161698.1">
    <property type="nucleotide sequence ID" value="NZ_CP063120.1"/>
</dbReference>
<name>A0A7M1NXI9_HAEPA</name>
<feature type="domain" description="PgaA membrane beta barrel" evidence="1">
    <location>
        <begin position="520"/>
        <end position="794"/>
    </location>
</feature>
<evidence type="ECO:0000259" key="1">
    <source>
        <dbReference type="Pfam" id="PF21197"/>
    </source>
</evidence>
<dbReference type="EMBL" id="CP063120">
    <property type="protein sequence ID" value="QOR17658.1"/>
    <property type="molecule type" value="Genomic_DNA"/>
</dbReference>
<dbReference type="SUPFAM" id="SSF48452">
    <property type="entry name" value="TPR-like"/>
    <property type="match status" value="1"/>
</dbReference>
<reference evidence="2 3" key="1">
    <citation type="submission" date="2020-10" db="EMBL/GenBank/DDBJ databases">
        <title>Genomic diversity and antimicrobial resistance of Haemophilus colonising the airways of young children with cystic fibrosis.</title>
        <authorList>
            <person name="Watts S.C."/>
            <person name="Judd L.M."/>
            <person name="Carzino R."/>
            <person name="Ranganathan S."/>
            <person name="Holt K.E."/>
        </authorList>
    </citation>
    <scope>NUCLEOTIDE SEQUENCE [LARGE SCALE GENOMIC DNA]</scope>
    <source>
        <strain evidence="2 3">M1C137_2</strain>
    </source>
</reference>
<dbReference type="GO" id="GO:1901515">
    <property type="term" value="F:poly-beta-1,6-N-acetyl-D-glucosamine transmembrane transporter activity"/>
    <property type="evidence" value="ECO:0007669"/>
    <property type="project" value="InterPro"/>
</dbReference>
<dbReference type="Pfam" id="PF21197">
    <property type="entry name" value="PgaA_barrel"/>
    <property type="match status" value="1"/>
</dbReference>
<dbReference type="InterPro" id="IPR049003">
    <property type="entry name" value="PgaA_barrel"/>
</dbReference>
<evidence type="ECO:0000313" key="2">
    <source>
        <dbReference type="EMBL" id="QOR17658.1"/>
    </source>
</evidence>
<dbReference type="InterPro" id="IPR023870">
    <property type="entry name" value="PGA_export_porin_PgaA"/>
</dbReference>
<dbReference type="Gene3D" id="1.25.40.10">
    <property type="entry name" value="Tetratricopeptide repeat domain"/>
    <property type="match status" value="2"/>
</dbReference>
<dbReference type="NCBIfam" id="TIGR03939">
    <property type="entry name" value="PGA_TPR_OMP"/>
    <property type="match status" value="1"/>
</dbReference>
<dbReference type="Proteomes" id="UP000595009">
    <property type="component" value="Chromosome"/>
</dbReference>
<accession>A0A7M1NXI9</accession>
<organism evidence="2 3">
    <name type="scientific">Haemophilus parainfluenzae</name>
    <dbReference type="NCBI Taxonomy" id="729"/>
    <lineage>
        <taxon>Bacteria</taxon>
        <taxon>Pseudomonadati</taxon>
        <taxon>Pseudomonadota</taxon>
        <taxon>Gammaproteobacteria</taxon>
        <taxon>Pasteurellales</taxon>
        <taxon>Pasteurellaceae</taxon>
        <taxon>Haemophilus</taxon>
    </lineage>
</organism>
<evidence type="ECO:0000313" key="3">
    <source>
        <dbReference type="Proteomes" id="UP000595009"/>
    </source>
</evidence>
<dbReference type="AlphaFoldDB" id="A0A7M1NXI9"/>